<evidence type="ECO:0000256" key="5">
    <source>
        <dbReference type="ARBA" id="ARBA00022898"/>
    </source>
</evidence>
<dbReference type="PANTHER" id="PTHR43795:SF10">
    <property type="entry name" value="1-AMINOCYCLOPROPANE-1-CARBOXYLATE SYNTHASE 9"/>
    <property type="match status" value="1"/>
</dbReference>
<dbReference type="Proteomes" id="UP001157006">
    <property type="component" value="Chromosome 1L"/>
</dbReference>
<dbReference type="Pfam" id="PF00155">
    <property type="entry name" value="Aminotran_1_2"/>
    <property type="match status" value="1"/>
</dbReference>
<keyword evidence="6" id="KW-0456">Lyase</keyword>
<dbReference type="EC" id="4.4.1.14" evidence="9"/>
<dbReference type="PRINTS" id="PR00753">
    <property type="entry name" value="ACCSYNTHASE"/>
</dbReference>
<keyword evidence="4" id="KW-0949">S-adenosyl-L-methionine</keyword>
<organism evidence="13 14">
    <name type="scientific">Vicia faba</name>
    <name type="common">Broad bean</name>
    <name type="synonym">Faba vulgaris</name>
    <dbReference type="NCBI Taxonomy" id="3906"/>
    <lineage>
        <taxon>Eukaryota</taxon>
        <taxon>Viridiplantae</taxon>
        <taxon>Streptophyta</taxon>
        <taxon>Embryophyta</taxon>
        <taxon>Tracheophyta</taxon>
        <taxon>Spermatophyta</taxon>
        <taxon>Magnoliopsida</taxon>
        <taxon>eudicotyledons</taxon>
        <taxon>Gunneridae</taxon>
        <taxon>Pentapetalae</taxon>
        <taxon>rosids</taxon>
        <taxon>fabids</taxon>
        <taxon>Fabales</taxon>
        <taxon>Fabaceae</taxon>
        <taxon>Papilionoideae</taxon>
        <taxon>50 kb inversion clade</taxon>
        <taxon>NPAAA clade</taxon>
        <taxon>Hologalegina</taxon>
        <taxon>IRL clade</taxon>
        <taxon>Fabeae</taxon>
        <taxon>Vicia</taxon>
    </lineage>
</organism>
<keyword evidence="5" id="KW-0663">Pyridoxal phosphate</keyword>
<feature type="domain" description="Aminotransferase class I/classII large" evidence="12">
    <location>
        <begin position="41"/>
        <end position="236"/>
    </location>
</feature>
<dbReference type="GO" id="GO:0008483">
    <property type="term" value="F:transaminase activity"/>
    <property type="evidence" value="ECO:0007669"/>
    <property type="project" value="TreeGrafter"/>
</dbReference>
<protein>
    <recommendedName>
        <fullName evidence="9">1-aminocyclopropane-1-carboxylate synthase</fullName>
        <ecNumber evidence="9">4.4.1.14</ecNumber>
    </recommendedName>
</protein>
<evidence type="ECO:0000256" key="9">
    <source>
        <dbReference type="ARBA" id="ARBA00039053"/>
    </source>
</evidence>
<dbReference type="PANTHER" id="PTHR43795">
    <property type="entry name" value="BIFUNCTIONAL ASPARTATE AMINOTRANSFERASE AND GLUTAMATE/ASPARTATE-PREPHENATE AMINOTRANSFERASE-RELATED"/>
    <property type="match status" value="1"/>
</dbReference>
<keyword evidence="14" id="KW-1185">Reference proteome</keyword>
<feature type="region of interest" description="Disordered" evidence="11">
    <location>
        <begin position="389"/>
        <end position="408"/>
    </location>
</feature>
<name>A0AAV0YTP7_VICFA</name>
<gene>
    <name evidence="13" type="ORF">VFH_I374920</name>
</gene>
<proteinExistence type="predicted"/>
<dbReference type="GO" id="GO:0030170">
    <property type="term" value="F:pyridoxal phosphate binding"/>
    <property type="evidence" value="ECO:0007669"/>
    <property type="project" value="InterPro"/>
</dbReference>
<evidence type="ECO:0000256" key="8">
    <source>
        <dbReference type="ARBA" id="ARBA00037888"/>
    </source>
</evidence>
<dbReference type="GO" id="GO:0016847">
    <property type="term" value="F:1-aminocyclopropane-1-carboxylate synthase activity"/>
    <property type="evidence" value="ECO:0007669"/>
    <property type="project" value="UniProtKB-EC"/>
</dbReference>
<dbReference type="InterPro" id="IPR015421">
    <property type="entry name" value="PyrdxlP-dep_Trfase_major"/>
</dbReference>
<comment type="cofactor">
    <cofactor evidence="1">
        <name>pyridoxal 5'-phosphate</name>
        <dbReference type="ChEBI" id="CHEBI:597326"/>
    </cofactor>
</comment>
<evidence type="ECO:0000313" key="13">
    <source>
        <dbReference type="EMBL" id="CAI8589021.1"/>
    </source>
</evidence>
<dbReference type="GO" id="GO:0009835">
    <property type="term" value="P:fruit ripening"/>
    <property type="evidence" value="ECO:0007669"/>
    <property type="project" value="UniProtKB-KW"/>
</dbReference>
<comment type="catalytic activity">
    <reaction evidence="10">
        <text>S-adenosyl-L-methionine = 1-aminocyclopropane-1-carboxylate + S-methyl-5'-thioadenosine + H(+)</text>
        <dbReference type="Rhea" id="RHEA:21744"/>
        <dbReference type="ChEBI" id="CHEBI:15378"/>
        <dbReference type="ChEBI" id="CHEBI:17509"/>
        <dbReference type="ChEBI" id="CHEBI:58360"/>
        <dbReference type="ChEBI" id="CHEBI:59789"/>
        <dbReference type="EC" id="4.4.1.14"/>
    </reaction>
</comment>
<comment type="pathway">
    <text evidence="8">Alkene biosynthesis; ethylene biosynthesis via S-adenosyl-L-methionine; ethylene from S-adenosyl-L-methionine: step 1/2.</text>
</comment>
<sequence length="433" mass="49013">MKLLSTKATCNSHGQDSSYFLGWQEYEKNPYDQVQNPKGIIQMGLAENQLSFDLLESWLAKNQDVAGFKRDGKSIFRELALFQDYHGLPSFKKALVDFMAEIRGNKVTFDPNHIVLTAGATSANETLMFCLAEKGEAFLLPTPYYPGFDRDLKWRTGVEIVPIQCTSSNNFQITESALQQAHEEAKKKNLRVKGVLVTNPSNPLGTTMSKTELNLLIDFIKDKNMHLISDEIYSGFRVGAIYSDNDTVVAAATKMSSFGLVSSQTQYLLSAMLGDKKFTKNYLSENQKRLKKRQKMLVNGLQKASISCLKTNNAGLFCWVDMRNLLSSNTFEAEMDLWKKILYEVGLNISPGSSCHCTEPGWFRVCFANMSEDTLNLAMKRLKDFVSNTNGEECSSDNKRTRSTQASRSFTRKSISNWVFRLSSRDHHEQEER</sequence>
<evidence type="ECO:0000256" key="4">
    <source>
        <dbReference type="ARBA" id="ARBA00022691"/>
    </source>
</evidence>
<reference evidence="13 14" key="1">
    <citation type="submission" date="2023-01" db="EMBL/GenBank/DDBJ databases">
        <authorList>
            <person name="Kreplak J."/>
        </authorList>
    </citation>
    <scope>NUCLEOTIDE SEQUENCE [LARGE SCALE GENOMIC DNA]</scope>
</reference>
<dbReference type="InterPro" id="IPR015424">
    <property type="entry name" value="PyrdxlP-dep_Trfase"/>
</dbReference>
<evidence type="ECO:0000256" key="3">
    <source>
        <dbReference type="ARBA" id="ARBA00022666"/>
    </source>
</evidence>
<dbReference type="EMBL" id="OX451736">
    <property type="protein sequence ID" value="CAI8589021.1"/>
    <property type="molecule type" value="Genomic_DNA"/>
</dbReference>
<dbReference type="AlphaFoldDB" id="A0AAV0YTP7"/>
<dbReference type="InterPro" id="IPR050478">
    <property type="entry name" value="Ethylene_sulfur-biosynth"/>
</dbReference>
<evidence type="ECO:0000256" key="11">
    <source>
        <dbReference type="SAM" id="MobiDB-lite"/>
    </source>
</evidence>
<evidence type="ECO:0000256" key="1">
    <source>
        <dbReference type="ARBA" id="ARBA00001933"/>
    </source>
</evidence>
<dbReference type="Gene3D" id="3.40.640.10">
    <property type="entry name" value="Type I PLP-dependent aspartate aminotransferase-like (Major domain)"/>
    <property type="match status" value="1"/>
</dbReference>
<evidence type="ECO:0000256" key="6">
    <source>
        <dbReference type="ARBA" id="ARBA00023239"/>
    </source>
</evidence>
<dbReference type="CDD" id="cd00609">
    <property type="entry name" value="AAT_like"/>
    <property type="match status" value="1"/>
</dbReference>
<evidence type="ECO:0000313" key="14">
    <source>
        <dbReference type="Proteomes" id="UP001157006"/>
    </source>
</evidence>
<evidence type="ECO:0000256" key="10">
    <source>
        <dbReference type="ARBA" id="ARBA00049554"/>
    </source>
</evidence>
<evidence type="ECO:0000256" key="2">
    <source>
        <dbReference type="ARBA" id="ARBA00011738"/>
    </source>
</evidence>
<evidence type="ECO:0000256" key="7">
    <source>
        <dbReference type="ARBA" id="ARBA00033478"/>
    </source>
</evidence>
<accession>A0AAV0YTP7</accession>
<evidence type="ECO:0000259" key="12">
    <source>
        <dbReference type="Pfam" id="PF00155"/>
    </source>
</evidence>
<dbReference type="FunFam" id="3.90.1150.10:FF:000038">
    <property type="entry name" value="1-aminocyclopropane-1-carboxylate synthase 2"/>
    <property type="match status" value="1"/>
</dbReference>
<keyword evidence="7" id="KW-0292">Fruit ripening</keyword>
<comment type="subunit">
    <text evidence="2">Homodimer.</text>
</comment>
<dbReference type="InterPro" id="IPR015422">
    <property type="entry name" value="PyrdxlP-dep_Trfase_small"/>
</dbReference>
<dbReference type="GO" id="GO:0009693">
    <property type="term" value="P:ethylene biosynthetic process"/>
    <property type="evidence" value="ECO:0007669"/>
    <property type="project" value="UniProtKB-KW"/>
</dbReference>
<dbReference type="SUPFAM" id="SSF53383">
    <property type="entry name" value="PLP-dependent transferases"/>
    <property type="match status" value="1"/>
</dbReference>
<dbReference type="Gene3D" id="3.90.1150.10">
    <property type="entry name" value="Aspartate Aminotransferase, domain 1"/>
    <property type="match status" value="2"/>
</dbReference>
<keyword evidence="3" id="KW-0266">Ethylene biosynthesis</keyword>
<dbReference type="InterPro" id="IPR004839">
    <property type="entry name" value="Aminotransferase_I/II_large"/>
</dbReference>